<sequence length="129" mass="14851">MGDCFMFNTLFKTFRPKASTKTDMPLSTSYTSHASTSDSKTSDQNANPTKNYRQPQISREDFNELKSKLSVLKNILEDQKADDKNEHGEGEQSFEKLSHENELLRQELFERDQLIESLRKQLASTSVKN</sequence>
<evidence type="ECO:0000313" key="1">
    <source>
        <dbReference type="Proteomes" id="UP000887580"/>
    </source>
</evidence>
<dbReference type="Proteomes" id="UP000887580">
    <property type="component" value="Unplaced"/>
</dbReference>
<proteinExistence type="predicted"/>
<name>A0AC35G1Q5_9BILA</name>
<accession>A0AC35G1Q5</accession>
<protein>
    <submittedName>
        <fullName evidence="2">Uncharacterized protein</fullName>
    </submittedName>
</protein>
<dbReference type="WBParaSite" id="PS1159_v2.g2319.t1">
    <property type="protein sequence ID" value="PS1159_v2.g2319.t1"/>
    <property type="gene ID" value="PS1159_v2.g2319"/>
</dbReference>
<organism evidence="1 2">
    <name type="scientific">Panagrolaimus sp. PS1159</name>
    <dbReference type="NCBI Taxonomy" id="55785"/>
    <lineage>
        <taxon>Eukaryota</taxon>
        <taxon>Metazoa</taxon>
        <taxon>Ecdysozoa</taxon>
        <taxon>Nematoda</taxon>
        <taxon>Chromadorea</taxon>
        <taxon>Rhabditida</taxon>
        <taxon>Tylenchina</taxon>
        <taxon>Panagrolaimomorpha</taxon>
        <taxon>Panagrolaimoidea</taxon>
        <taxon>Panagrolaimidae</taxon>
        <taxon>Panagrolaimus</taxon>
    </lineage>
</organism>
<reference evidence="2" key="1">
    <citation type="submission" date="2022-11" db="UniProtKB">
        <authorList>
            <consortium name="WormBaseParasite"/>
        </authorList>
    </citation>
    <scope>IDENTIFICATION</scope>
</reference>
<evidence type="ECO:0000313" key="2">
    <source>
        <dbReference type="WBParaSite" id="PS1159_v2.g2319.t1"/>
    </source>
</evidence>